<accession>A0A423U7A1</accession>
<dbReference type="Gene3D" id="3.30.450.40">
    <property type="match status" value="1"/>
</dbReference>
<dbReference type="STRING" id="6689.A0A423U7A1"/>
<organism evidence="2 3">
    <name type="scientific">Penaeus vannamei</name>
    <name type="common">Whiteleg shrimp</name>
    <name type="synonym">Litopenaeus vannamei</name>
    <dbReference type="NCBI Taxonomy" id="6689"/>
    <lineage>
        <taxon>Eukaryota</taxon>
        <taxon>Metazoa</taxon>
        <taxon>Ecdysozoa</taxon>
        <taxon>Arthropoda</taxon>
        <taxon>Crustacea</taxon>
        <taxon>Multicrustacea</taxon>
        <taxon>Malacostraca</taxon>
        <taxon>Eumalacostraca</taxon>
        <taxon>Eucarida</taxon>
        <taxon>Decapoda</taxon>
        <taxon>Dendrobranchiata</taxon>
        <taxon>Penaeoidea</taxon>
        <taxon>Penaeidae</taxon>
        <taxon>Penaeus</taxon>
    </lineage>
</organism>
<feature type="region of interest" description="Disordered" evidence="1">
    <location>
        <begin position="134"/>
        <end position="161"/>
    </location>
</feature>
<sequence length="416" mass="45576">MARIQLHDVRLALTYQSISCMAFFPSEESSSKVCQYFWSVKVQHSVGAAHPCGSGDSKVLCCSVRPPRYQRQMSRPSLFSLARPPSRSVQQPFSFSPPAPVSRRRSLSSTPRPAVSLSCPAPFLFSSPPPPRSVQTPFSLASPTPPRPAVSRRRSFYPPLPPPAASVQTPFSLPPYPRPPCKCPDAVLFTLPTPARPASVQNAVPFTPTPTRKCPTPSPPYPPPPCKCPDAVPFNPPYPPPLQVSRPVLFTLPTPARPASVQFTEGFARQEEGGGFCVHADKRKMLQELTSSLHARPNKAHVLWELAHCISSAVNADGFNLYLVDHVTSTLQHYVETKDGTEVTGGERWACDVGPGTWMCAWIAHSRQTLRVTSPSHDPRFPRGTPFPELHHEGKWENSVISLLPEDEADGDADGC</sequence>
<evidence type="ECO:0000313" key="2">
    <source>
        <dbReference type="EMBL" id="ROT84598.1"/>
    </source>
</evidence>
<dbReference type="AlphaFoldDB" id="A0A423U7A1"/>
<dbReference type="EMBL" id="QCYY01000520">
    <property type="protein sequence ID" value="ROT84598.1"/>
    <property type="molecule type" value="Genomic_DNA"/>
</dbReference>
<dbReference type="SUPFAM" id="SSF55781">
    <property type="entry name" value="GAF domain-like"/>
    <property type="match status" value="1"/>
</dbReference>
<protein>
    <submittedName>
        <fullName evidence="2">Putative 3</fullName>
    </submittedName>
</protein>
<evidence type="ECO:0000256" key="1">
    <source>
        <dbReference type="SAM" id="MobiDB-lite"/>
    </source>
</evidence>
<feature type="region of interest" description="Disordered" evidence="1">
    <location>
        <begin position="74"/>
        <end position="114"/>
    </location>
</feature>
<comment type="caution">
    <text evidence="2">The sequence shown here is derived from an EMBL/GenBank/DDBJ whole genome shotgun (WGS) entry which is preliminary data.</text>
</comment>
<reference evidence="2 3" key="1">
    <citation type="submission" date="2018-04" db="EMBL/GenBank/DDBJ databases">
        <authorList>
            <person name="Zhang X."/>
            <person name="Yuan J."/>
            <person name="Li F."/>
            <person name="Xiang J."/>
        </authorList>
    </citation>
    <scope>NUCLEOTIDE SEQUENCE [LARGE SCALE GENOMIC DNA]</scope>
    <source>
        <tissue evidence="2">Muscle</tissue>
    </source>
</reference>
<evidence type="ECO:0000313" key="3">
    <source>
        <dbReference type="Proteomes" id="UP000283509"/>
    </source>
</evidence>
<keyword evidence="3" id="KW-1185">Reference proteome</keyword>
<dbReference type="OrthoDB" id="295473at2759"/>
<name>A0A423U7A1_PENVA</name>
<dbReference type="Proteomes" id="UP000283509">
    <property type="component" value="Unassembled WGS sequence"/>
</dbReference>
<dbReference type="InterPro" id="IPR029016">
    <property type="entry name" value="GAF-like_dom_sf"/>
</dbReference>
<gene>
    <name evidence="2" type="ORF">C7M84_022189</name>
</gene>
<proteinExistence type="predicted"/>
<reference evidence="2 3" key="2">
    <citation type="submission" date="2019-01" db="EMBL/GenBank/DDBJ databases">
        <title>The decoding of complex shrimp genome reveals the adaptation for benthos swimmer, frequently molting mechanism and breeding impact on genome.</title>
        <authorList>
            <person name="Sun Y."/>
            <person name="Gao Y."/>
            <person name="Yu Y."/>
        </authorList>
    </citation>
    <scope>NUCLEOTIDE SEQUENCE [LARGE SCALE GENOMIC DNA]</scope>
    <source>
        <tissue evidence="2">Muscle</tissue>
    </source>
</reference>